<dbReference type="KEGG" id="vg:65108328"/>
<organism evidence="1 2">
    <name type="scientific">Escherichia phage EcS1</name>
    <dbReference type="NCBI Taxonomy" id="2083276"/>
    <lineage>
        <taxon>Viruses</taxon>
        <taxon>Duplodnaviria</taxon>
        <taxon>Heunggongvirae</taxon>
        <taxon>Uroviricota</taxon>
        <taxon>Caudoviricetes</taxon>
        <taxon>Pantevenvirales</taxon>
        <taxon>Straboviridae</taxon>
        <taxon>Tevenvirinae</taxon>
        <taxon>Kagamiyamavirus</taxon>
        <taxon>Kagamiyamavirus ecs1</taxon>
    </lineage>
</organism>
<reference evidence="1 2" key="1">
    <citation type="submission" date="2018-02" db="EMBL/GenBank/DDBJ databases">
        <title>Full genome sequencing of a novel polyvalent bacteriophage as one of T4-Family member.</title>
        <authorList>
            <person name="Kawasaki T."/>
            <person name="Saad A.M."/>
            <person name="Yamada T."/>
        </authorList>
    </citation>
    <scope>NUCLEOTIDE SEQUENCE [LARGE SCALE GENOMIC DNA]</scope>
    <source>
        <strain evidence="1 2">EcS1</strain>
    </source>
</reference>
<dbReference type="RefSeq" id="YP_010090836.1">
    <property type="nucleotide sequence ID" value="NC_055721.1"/>
</dbReference>
<evidence type="ECO:0000313" key="1">
    <source>
        <dbReference type="EMBL" id="BBC78189.1"/>
    </source>
</evidence>
<protein>
    <submittedName>
        <fullName evidence="1">Uncharacterized protein</fullName>
    </submittedName>
</protein>
<evidence type="ECO:0000313" key="2">
    <source>
        <dbReference type="Proteomes" id="UP000250157"/>
    </source>
</evidence>
<accession>A0A2Z5ZC38</accession>
<name>A0A2Z5ZC38_9CAUD</name>
<keyword evidence="2" id="KW-1185">Reference proteome</keyword>
<proteinExistence type="predicted"/>
<dbReference type="EMBL" id="LC371242">
    <property type="protein sequence ID" value="BBC78189.1"/>
    <property type="molecule type" value="Genomic_DNA"/>
</dbReference>
<dbReference type="GeneID" id="65108328"/>
<sequence length="101" mass="11646">MSCPTGLASFKDGVVTGTVYHNWGWVSPTDQEVALRIIKIVEKVYSFSSGELGKDWDILKIHLFGTLAREKYYDMYDTMKAIHYGKYDAKDFNLYNFVEAF</sequence>
<dbReference type="Proteomes" id="UP000250157">
    <property type="component" value="Segment"/>
</dbReference>